<dbReference type="Gene3D" id="1.10.3730.20">
    <property type="match status" value="1"/>
</dbReference>
<evidence type="ECO:0000313" key="5">
    <source>
        <dbReference type="Proteomes" id="UP000095706"/>
    </source>
</evidence>
<organism evidence="4 5">
    <name type="scientific">Fusicatenibacter saccharivorans</name>
    <dbReference type="NCBI Taxonomy" id="1150298"/>
    <lineage>
        <taxon>Bacteria</taxon>
        <taxon>Bacillati</taxon>
        <taxon>Bacillota</taxon>
        <taxon>Clostridia</taxon>
        <taxon>Lachnospirales</taxon>
        <taxon>Lachnospiraceae</taxon>
        <taxon>Fusicatenibacter</taxon>
    </lineage>
</organism>
<feature type="transmembrane region" description="Helical" evidence="2">
    <location>
        <begin position="6"/>
        <end position="22"/>
    </location>
</feature>
<gene>
    <name evidence="4" type="ORF">ERS852406_01620</name>
</gene>
<dbReference type="EMBL" id="CYYV01000007">
    <property type="protein sequence ID" value="CUO27485.1"/>
    <property type="molecule type" value="Genomic_DNA"/>
</dbReference>
<dbReference type="AlphaFoldDB" id="A0A174DTU2"/>
<feature type="transmembrane region" description="Helical" evidence="2">
    <location>
        <begin position="67"/>
        <end position="87"/>
    </location>
</feature>
<dbReference type="InterPro" id="IPR037185">
    <property type="entry name" value="EmrE-like"/>
</dbReference>
<proteinExistence type="inferred from homology"/>
<keyword evidence="2" id="KW-0472">Membrane</keyword>
<dbReference type="InterPro" id="IPR000620">
    <property type="entry name" value="EamA_dom"/>
</dbReference>
<keyword evidence="2" id="KW-1133">Transmembrane helix</keyword>
<dbReference type="Proteomes" id="UP000095706">
    <property type="component" value="Unassembled WGS sequence"/>
</dbReference>
<evidence type="ECO:0000256" key="2">
    <source>
        <dbReference type="SAM" id="Phobius"/>
    </source>
</evidence>
<name>A0A174DTU2_9FIRM</name>
<evidence type="ECO:0000313" key="4">
    <source>
        <dbReference type="EMBL" id="CUO27485.1"/>
    </source>
</evidence>
<comment type="similarity">
    <text evidence="1">Belongs to the EamA transporter family.</text>
</comment>
<dbReference type="SUPFAM" id="SSF103481">
    <property type="entry name" value="Multidrug resistance efflux transporter EmrE"/>
    <property type="match status" value="1"/>
</dbReference>
<feature type="domain" description="EamA" evidence="3">
    <location>
        <begin position="8"/>
        <end position="109"/>
    </location>
</feature>
<protein>
    <submittedName>
        <fullName evidence="4">EamA-like transporter family</fullName>
    </submittedName>
</protein>
<sequence>MNKYMILMLICTMFSAVSQILLKQSANEEHASALREYLNWRVITAYVIFGSVLLLNTYAYTQVDLKYGPVLDTFTYVFVLLLSFGVLKEKVSKGKLIGNLIIILGVLVYTLP</sequence>
<dbReference type="RefSeq" id="WP_055227569.1">
    <property type="nucleotide sequence ID" value="NZ_CAXSRP010000004.1"/>
</dbReference>
<evidence type="ECO:0000256" key="1">
    <source>
        <dbReference type="ARBA" id="ARBA00007362"/>
    </source>
</evidence>
<dbReference type="Pfam" id="PF00892">
    <property type="entry name" value="EamA"/>
    <property type="match status" value="1"/>
</dbReference>
<reference evidence="4 5" key="1">
    <citation type="submission" date="2015-09" db="EMBL/GenBank/DDBJ databases">
        <authorList>
            <consortium name="Pathogen Informatics"/>
        </authorList>
    </citation>
    <scope>NUCLEOTIDE SEQUENCE [LARGE SCALE GENOMIC DNA]</scope>
    <source>
        <strain evidence="4 5">2789STDY5608849</strain>
    </source>
</reference>
<evidence type="ECO:0000259" key="3">
    <source>
        <dbReference type="Pfam" id="PF00892"/>
    </source>
</evidence>
<accession>A0A174DTU2</accession>
<feature type="transmembrane region" description="Helical" evidence="2">
    <location>
        <begin position="43"/>
        <end position="61"/>
    </location>
</feature>
<feature type="transmembrane region" description="Helical" evidence="2">
    <location>
        <begin position="94"/>
        <end position="111"/>
    </location>
</feature>
<dbReference type="GO" id="GO:0016020">
    <property type="term" value="C:membrane"/>
    <property type="evidence" value="ECO:0007669"/>
    <property type="project" value="InterPro"/>
</dbReference>
<keyword evidence="2" id="KW-0812">Transmembrane</keyword>